<dbReference type="EMBL" id="BMYJ01000001">
    <property type="protein sequence ID" value="GHC46993.1"/>
    <property type="molecule type" value="Genomic_DNA"/>
</dbReference>
<feature type="transmembrane region" description="Helical" evidence="1">
    <location>
        <begin position="429"/>
        <end position="458"/>
    </location>
</feature>
<feature type="transmembrane region" description="Helical" evidence="1">
    <location>
        <begin position="359"/>
        <end position="381"/>
    </location>
</feature>
<feature type="transmembrane region" description="Helical" evidence="1">
    <location>
        <begin position="115"/>
        <end position="137"/>
    </location>
</feature>
<feature type="transmembrane region" description="Helical" evidence="1">
    <location>
        <begin position="180"/>
        <end position="201"/>
    </location>
</feature>
<feature type="transmembrane region" description="Helical" evidence="1">
    <location>
        <begin position="21"/>
        <end position="44"/>
    </location>
</feature>
<organism evidence="2 3">
    <name type="scientific">Neogemmobacter tilapiae</name>
    <dbReference type="NCBI Taxonomy" id="875041"/>
    <lineage>
        <taxon>Bacteria</taxon>
        <taxon>Pseudomonadati</taxon>
        <taxon>Pseudomonadota</taxon>
        <taxon>Alphaproteobacteria</taxon>
        <taxon>Rhodobacterales</taxon>
        <taxon>Paracoccaceae</taxon>
        <taxon>Neogemmobacter</taxon>
    </lineage>
</organism>
<feature type="transmembrane region" description="Helical" evidence="1">
    <location>
        <begin position="73"/>
        <end position="94"/>
    </location>
</feature>
<dbReference type="AlphaFoldDB" id="A0A918WIN3"/>
<dbReference type="Proteomes" id="UP000638981">
    <property type="component" value="Unassembled WGS sequence"/>
</dbReference>
<feature type="transmembrane region" description="Helical" evidence="1">
    <location>
        <begin position="143"/>
        <end position="168"/>
    </location>
</feature>
<keyword evidence="3" id="KW-1185">Reference proteome</keyword>
<accession>A0A918WIN3</accession>
<evidence type="ECO:0000313" key="3">
    <source>
        <dbReference type="Proteomes" id="UP000638981"/>
    </source>
</evidence>
<comment type="caution">
    <text evidence="2">The sequence shown here is derived from an EMBL/GenBank/DDBJ whole genome shotgun (WGS) entry which is preliminary data.</text>
</comment>
<feature type="transmembrane region" description="Helical" evidence="1">
    <location>
        <begin position="330"/>
        <end position="353"/>
    </location>
</feature>
<name>A0A918WIN3_9RHOB</name>
<keyword evidence="1" id="KW-0472">Membrane</keyword>
<gene>
    <name evidence="2" type="ORF">GCM10007315_06000</name>
</gene>
<feature type="transmembrane region" description="Helical" evidence="1">
    <location>
        <begin position="402"/>
        <end position="423"/>
    </location>
</feature>
<feature type="transmembrane region" description="Helical" evidence="1">
    <location>
        <begin position="516"/>
        <end position="534"/>
    </location>
</feature>
<sequence>MDSALLRLLAMRMRGGLRLRLMQLASLRGVLFFLVLGGIAWLLITTGQLNPKTQLFDGAGLASPVLRDQIDTFMPLSLLAMTLLTVLLTTGPSFHFSPTEINLLFVGPFSRRDLILYKFIAYATGAALSAALIAPFAQSQTGSVLSAFTASFLTLLFVQLNSAAVGMAWQKVEGTRFARLKWPVTGVICTVALAAIAYAWASPDYNLFDLLSGLRQSWIGTVILIPYIPFAELFLAQTLFPQLALWATVATLINVALLWAVIRLDGHTSERSLREHARMSDRWERMKQGGSFWATERSEIPSIRHAPMLGGLGPMAWRQAIKAVRNSSKLIAVFLVGAGCTGPLSSMAGISIIGDRAMVALFFFFGYILPRTLICDFRGDLTRMETYKTLPIAPWRICMGQLVVQVLLAYLIALTMIVSVFLFEESMAAPVALALAAFALPLTLLIYAIENTIFLLFPAKLIPMGRADFEFLGRALIEFIAKASVIVVAVSLAIGVGSITFMMFKTTLLLPALASWLSLILIAGVAVIVMQYAFRRFVVAEAFD</sequence>
<reference evidence="2" key="1">
    <citation type="journal article" date="2014" name="Int. J. Syst. Evol. Microbiol.">
        <title>Complete genome sequence of Corynebacterium casei LMG S-19264T (=DSM 44701T), isolated from a smear-ripened cheese.</title>
        <authorList>
            <consortium name="US DOE Joint Genome Institute (JGI-PGF)"/>
            <person name="Walter F."/>
            <person name="Albersmeier A."/>
            <person name="Kalinowski J."/>
            <person name="Ruckert C."/>
        </authorList>
    </citation>
    <scope>NUCLEOTIDE SEQUENCE</scope>
    <source>
        <strain evidence="2">KCTC 23310</strain>
    </source>
</reference>
<reference evidence="2" key="2">
    <citation type="submission" date="2020-09" db="EMBL/GenBank/DDBJ databases">
        <authorList>
            <person name="Sun Q."/>
            <person name="Kim S."/>
        </authorList>
    </citation>
    <scope>NUCLEOTIDE SEQUENCE</scope>
    <source>
        <strain evidence="2">KCTC 23310</strain>
    </source>
</reference>
<protein>
    <submittedName>
        <fullName evidence="2">Uncharacterized protein</fullName>
    </submittedName>
</protein>
<feature type="transmembrane region" description="Helical" evidence="1">
    <location>
        <begin position="243"/>
        <end position="262"/>
    </location>
</feature>
<evidence type="ECO:0000256" key="1">
    <source>
        <dbReference type="SAM" id="Phobius"/>
    </source>
</evidence>
<keyword evidence="1" id="KW-0812">Transmembrane</keyword>
<evidence type="ECO:0000313" key="2">
    <source>
        <dbReference type="EMBL" id="GHC46993.1"/>
    </source>
</evidence>
<proteinExistence type="predicted"/>
<feature type="transmembrane region" description="Helical" evidence="1">
    <location>
        <begin position="479"/>
        <end position="504"/>
    </location>
</feature>
<keyword evidence="1" id="KW-1133">Transmembrane helix</keyword>